<evidence type="ECO:0000313" key="1">
    <source>
        <dbReference type="EMBL" id="CDQ24236.1"/>
    </source>
</evidence>
<accession>A0A024P6H9</accession>
<protein>
    <submittedName>
        <fullName evidence="1">Uncharacterized protein</fullName>
    </submittedName>
</protein>
<keyword evidence="2" id="KW-1185">Reference proteome</keyword>
<dbReference type="OrthoDB" id="2968792at2"/>
<name>A0A024P6H9_9BACI</name>
<reference evidence="2" key="1">
    <citation type="submission" date="2014-03" db="EMBL/GenBank/DDBJ databases">
        <authorList>
            <person name="Urmite Genomes U."/>
        </authorList>
    </citation>
    <scope>NUCLEOTIDE SEQUENCE [LARGE SCALE GENOMIC DNA]</scope>
    <source>
        <strain evidence="2">HD-03</strain>
    </source>
</reference>
<dbReference type="EMBL" id="CCDI010000003">
    <property type="protein sequence ID" value="CDQ24236.1"/>
    <property type="molecule type" value="Genomic_DNA"/>
</dbReference>
<reference evidence="1 2" key="2">
    <citation type="submission" date="2014-05" db="EMBL/GenBank/DDBJ databases">
        <title>Draft genome sequence of Halobacillus karajensis HK-03.</title>
        <authorList>
            <person name="Khelaifia S."/>
            <person name="Croce O."/>
            <person name="Lagier J.C."/>
            <person name="Raoult D."/>
        </authorList>
    </citation>
    <scope>NUCLEOTIDE SEQUENCE [LARGE SCALE GENOMIC DNA]</scope>
    <source>
        <strain evidence="1 2">HD-03</strain>
    </source>
</reference>
<dbReference type="Proteomes" id="UP000028868">
    <property type="component" value="Unassembled WGS sequence"/>
</dbReference>
<organism evidence="1 2">
    <name type="scientific">Halobacillus karajensis</name>
    <dbReference type="NCBI Taxonomy" id="195088"/>
    <lineage>
        <taxon>Bacteria</taxon>
        <taxon>Bacillati</taxon>
        <taxon>Bacillota</taxon>
        <taxon>Bacilli</taxon>
        <taxon>Bacillales</taxon>
        <taxon>Bacillaceae</taxon>
        <taxon>Halobacillus</taxon>
    </lineage>
</organism>
<dbReference type="AlphaFoldDB" id="A0A024P6H9"/>
<dbReference type="RefSeq" id="WP_035508944.1">
    <property type="nucleotide sequence ID" value="NZ_CCDH010000001.1"/>
</dbReference>
<comment type="caution">
    <text evidence="1">The sequence shown here is derived from an EMBL/GenBank/DDBJ whole genome shotgun (WGS) entry which is preliminary data.</text>
</comment>
<proteinExistence type="predicted"/>
<gene>
    <name evidence="1" type="ORF">BN983_02508</name>
</gene>
<evidence type="ECO:0000313" key="2">
    <source>
        <dbReference type="Proteomes" id="UP000028868"/>
    </source>
</evidence>
<sequence>MRRLFILIISVLAILPGCSSNKDKLINELKSEREDRYSVLAFKSEEVSEEKFQAEINQTFNDPEIWENKLYAFEVFVTIPTEPYNYKKLLEIEELPQYIVLDTEEIVFRSNDIEELESFLLGDEYSAHDHH</sequence>